<evidence type="ECO:0000313" key="2">
    <source>
        <dbReference type="Proteomes" id="UP000028007"/>
    </source>
</evidence>
<gene>
    <name evidence="1" type="ORF">N180_08880</name>
</gene>
<dbReference type="PROSITE" id="PS51257">
    <property type="entry name" value="PROKAR_LIPOPROTEIN"/>
    <property type="match status" value="1"/>
</dbReference>
<dbReference type="Gene3D" id="1.25.40.390">
    <property type="match status" value="1"/>
</dbReference>
<comment type="caution">
    <text evidence="1">The sequence shown here is derived from an EMBL/GenBank/DDBJ whole genome shotgun (WGS) entry which is preliminary data.</text>
</comment>
<organism evidence="1 2">
    <name type="scientific">Pedobacter antarcticus 4BY</name>
    <dbReference type="NCBI Taxonomy" id="1358423"/>
    <lineage>
        <taxon>Bacteria</taxon>
        <taxon>Pseudomonadati</taxon>
        <taxon>Bacteroidota</taxon>
        <taxon>Sphingobacteriia</taxon>
        <taxon>Sphingobacteriales</taxon>
        <taxon>Sphingobacteriaceae</taxon>
        <taxon>Pedobacter</taxon>
    </lineage>
</organism>
<name>A0A081PJW0_9SPHI</name>
<proteinExistence type="predicted"/>
<sequence length="512" mass="57428">MKIPYYILLLPLLFTACKKTDFDNPTTLTNQEAIDQIRDLGLKLTTSSVQTVFSTSTSSAGTHFSLLADQTTNTNGNSSWWDFANEPRLRLNNNTSYRGAVTWNTFYNNLYQANLDATLAVDIIEKQGKRIFDTQGVDRTDDCLAAAYYAKGVAQGYLGVIFDRGIIVDDANLTTKDFPDSYKALIANSIRLIDKSITLAEANQSFKFDFLRGQTLNKANFIRLANSMAARILSSESRDIEESEKLGSAHWTKVLQYAEKGITQDYMISTVTGGYYNQLLTNLLQRNSDGSGWLPPDLKVAYLADKTGKTPKFYPQTGILPAIESDDQRFYKYFGYSTSFGILIESRGRGLFTNYTRVRWFNVANTLNTPGAVNPYFLTEELRLLKSEAKFWLKDYSGAANLLNEATASRKSAGGLPNVAPDEDSLRKALHYEYAIEIDGAGGAFIPFTFMRRNNLLVGGTPTEYPIPQLQLDLVKQPVYTFGGKDYFNEKENTGRQRLQRMWVGNPQNKVA</sequence>
<dbReference type="EMBL" id="JNFF01000022">
    <property type="protein sequence ID" value="KEQ30983.1"/>
    <property type="molecule type" value="Genomic_DNA"/>
</dbReference>
<accession>A0A081PJW0</accession>
<dbReference type="AlphaFoldDB" id="A0A081PJW0"/>
<keyword evidence="2" id="KW-1185">Reference proteome</keyword>
<dbReference type="OrthoDB" id="725871at2"/>
<dbReference type="Proteomes" id="UP000028007">
    <property type="component" value="Unassembled WGS sequence"/>
</dbReference>
<dbReference type="SUPFAM" id="SSF48452">
    <property type="entry name" value="TPR-like"/>
    <property type="match status" value="1"/>
</dbReference>
<protein>
    <recommendedName>
        <fullName evidence="3">SusD-like N-terminal domain-containing protein</fullName>
    </recommendedName>
</protein>
<dbReference type="eggNOG" id="ENOG502ZC90">
    <property type="taxonomic scope" value="Bacteria"/>
</dbReference>
<dbReference type="InterPro" id="IPR011990">
    <property type="entry name" value="TPR-like_helical_dom_sf"/>
</dbReference>
<evidence type="ECO:0000313" key="1">
    <source>
        <dbReference type="EMBL" id="KEQ30983.1"/>
    </source>
</evidence>
<reference evidence="1 2" key="1">
    <citation type="journal article" date="1992" name="Int. J. Syst. Bacteriol.">
        <title>Sphingobacterium antarcticus sp. nov. a Psychrotrophic Bacterium from the Soils of Schirmacher Oasis, Antarctica.</title>
        <authorList>
            <person name="Shivaji S."/>
            <person name="Ray M.K."/>
            <person name="Rao N.S."/>
            <person name="Saiserr L."/>
            <person name="Jagannadham M.V."/>
            <person name="Kumar G.S."/>
            <person name="Reddy G."/>
            <person name="Bhargava P.M."/>
        </authorList>
    </citation>
    <scope>NUCLEOTIDE SEQUENCE [LARGE SCALE GENOMIC DNA]</scope>
    <source>
        <strain evidence="1 2">4BY</strain>
    </source>
</reference>
<dbReference type="RefSeq" id="WP_037438670.1">
    <property type="nucleotide sequence ID" value="NZ_JNFF01000022.1"/>
</dbReference>
<evidence type="ECO:0008006" key="3">
    <source>
        <dbReference type="Google" id="ProtNLM"/>
    </source>
</evidence>